<feature type="domain" description="Fucosyltransferase C-terminal" evidence="13">
    <location>
        <begin position="4"/>
        <end position="167"/>
    </location>
</feature>
<dbReference type="FunFam" id="3.40.50.11660:FF:000002">
    <property type="entry name" value="Alpha-(1,3)-fucosyltransferase"/>
    <property type="match status" value="1"/>
</dbReference>
<keyword evidence="6 12" id="KW-0812">Transmembrane</keyword>
<comment type="similarity">
    <text evidence="3 12">Belongs to the glycosyltransferase 10 family.</text>
</comment>
<evidence type="ECO:0000256" key="3">
    <source>
        <dbReference type="ARBA" id="ARBA00008919"/>
    </source>
</evidence>
<dbReference type="GO" id="GO:0008417">
    <property type="term" value="F:fucosyltransferase activity"/>
    <property type="evidence" value="ECO:0007669"/>
    <property type="project" value="InterPro"/>
</dbReference>
<dbReference type="GO" id="GO:0032580">
    <property type="term" value="C:Golgi cisterna membrane"/>
    <property type="evidence" value="ECO:0007669"/>
    <property type="project" value="UniProtKB-SubCell"/>
</dbReference>
<protein>
    <recommendedName>
        <fullName evidence="12">Fucosyltransferase</fullName>
        <ecNumber evidence="12">2.4.1.-</ecNumber>
    </recommendedName>
</protein>
<dbReference type="PANTHER" id="PTHR48438:SF1">
    <property type="entry name" value="ALPHA-(1,3)-FUCOSYLTRANSFERASE C-RELATED"/>
    <property type="match status" value="1"/>
</dbReference>
<comment type="subcellular location">
    <subcellularLocation>
        <location evidence="1 12">Golgi apparatus</location>
        <location evidence="1 12">Golgi stack membrane</location>
        <topology evidence="1 12">Single-pass type II membrane protein</topology>
    </subcellularLocation>
</comment>
<evidence type="ECO:0000256" key="4">
    <source>
        <dbReference type="ARBA" id="ARBA00022676"/>
    </source>
</evidence>
<evidence type="ECO:0000256" key="8">
    <source>
        <dbReference type="ARBA" id="ARBA00022989"/>
    </source>
</evidence>
<keyword evidence="11" id="KW-0325">Glycoprotein</keyword>
<evidence type="ECO:0000256" key="5">
    <source>
        <dbReference type="ARBA" id="ARBA00022679"/>
    </source>
</evidence>
<keyword evidence="5 12" id="KW-0808">Transferase</keyword>
<evidence type="ECO:0000256" key="6">
    <source>
        <dbReference type="ARBA" id="ARBA00022692"/>
    </source>
</evidence>
<dbReference type="EMBL" id="CAJVCH010011154">
    <property type="protein sequence ID" value="CAG7669571.1"/>
    <property type="molecule type" value="Genomic_DNA"/>
</dbReference>
<dbReference type="EC" id="2.4.1.-" evidence="12"/>
<keyword evidence="9 12" id="KW-0333">Golgi apparatus</keyword>
<keyword evidence="7" id="KW-0735">Signal-anchor</keyword>
<evidence type="ECO:0000256" key="7">
    <source>
        <dbReference type="ARBA" id="ARBA00022968"/>
    </source>
</evidence>
<accession>A0A8J2JM82</accession>
<dbReference type="PANTHER" id="PTHR48438">
    <property type="entry name" value="ALPHA-(1,3)-FUCOSYLTRANSFERASE C-RELATED"/>
    <property type="match status" value="1"/>
</dbReference>
<keyword evidence="8" id="KW-1133">Transmembrane helix</keyword>
<dbReference type="InterPro" id="IPR001503">
    <property type="entry name" value="Glyco_trans_10"/>
</dbReference>
<evidence type="ECO:0000256" key="9">
    <source>
        <dbReference type="ARBA" id="ARBA00023034"/>
    </source>
</evidence>
<evidence type="ECO:0000256" key="2">
    <source>
        <dbReference type="ARBA" id="ARBA00004922"/>
    </source>
</evidence>
<keyword evidence="4 12" id="KW-0328">Glycosyltransferase</keyword>
<name>A0A8J2JM82_9HEXA</name>
<evidence type="ECO:0000259" key="13">
    <source>
        <dbReference type="Pfam" id="PF00852"/>
    </source>
</evidence>
<dbReference type="OrthoDB" id="427096at2759"/>
<dbReference type="InterPro" id="IPR055270">
    <property type="entry name" value="Glyco_tran_10_C"/>
</dbReference>
<sequence length="278" mass="31535">MQRRRKKLVALVLSNCKDVPSNRIQLVKELQKYVTVDVYGKCGEFQCKDPIPFGCKKELGHEYKFYLSFENSVCQDYVTEKLFQAYGAEMVPIVFGGGNYDRIVPTGSFINANSFPSAKSLADYLLFLNSDDDEYLKYFEWKKSYELKPDRIDYDGGYCRLCQKLAVDFPKGTKSFVILKCKCSIKDVTAIIDSETKMEQLSSIQFSIAVWLSFTESCNAGGAVEIYPEFPSTYPQACVNLNKSYGQELLIISIKSNQNLLVGITPEESITLTGWCTY</sequence>
<comment type="caution">
    <text evidence="14">The sequence shown here is derived from an EMBL/GenBank/DDBJ whole genome shotgun (WGS) entry which is preliminary data.</text>
</comment>
<comment type="pathway">
    <text evidence="2">Protein modification; protein glycosylation.</text>
</comment>
<dbReference type="Pfam" id="PF00852">
    <property type="entry name" value="Glyco_transf_10"/>
    <property type="match status" value="1"/>
</dbReference>
<evidence type="ECO:0000313" key="15">
    <source>
        <dbReference type="Proteomes" id="UP000708208"/>
    </source>
</evidence>
<organism evidence="14 15">
    <name type="scientific">Allacma fusca</name>
    <dbReference type="NCBI Taxonomy" id="39272"/>
    <lineage>
        <taxon>Eukaryota</taxon>
        <taxon>Metazoa</taxon>
        <taxon>Ecdysozoa</taxon>
        <taxon>Arthropoda</taxon>
        <taxon>Hexapoda</taxon>
        <taxon>Collembola</taxon>
        <taxon>Symphypleona</taxon>
        <taxon>Sminthuridae</taxon>
        <taxon>Allacma</taxon>
    </lineage>
</organism>
<keyword evidence="10" id="KW-0472">Membrane</keyword>
<evidence type="ECO:0000256" key="12">
    <source>
        <dbReference type="RuleBase" id="RU003832"/>
    </source>
</evidence>
<reference evidence="14" key="1">
    <citation type="submission" date="2021-06" db="EMBL/GenBank/DDBJ databases">
        <authorList>
            <person name="Hodson N. C."/>
            <person name="Mongue J. A."/>
            <person name="Jaron S. K."/>
        </authorList>
    </citation>
    <scope>NUCLEOTIDE SEQUENCE</scope>
</reference>
<proteinExistence type="inferred from homology"/>
<dbReference type="AlphaFoldDB" id="A0A8J2JM82"/>
<keyword evidence="15" id="KW-1185">Reference proteome</keyword>
<dbReference type="Proteomes" id="UP000708208">
    <property type="component" value="Unassembled WGS sequence"/>
</dbReference>
<evidence type="ECO:0000256" key="11">
    <source>
        <dbReference type="ARBA" id="ARBA00023180"/>
    </source>
</evidence>
<gene>
    <name evidence="14" type="ORF">AFUS01_LOCUS2001</name>
</gene>
<evidence type="ECO:0000256" key="10">
    <source>
        <dbReference type="ARBA" id="ARBA00023136"/>
    </source>
</evidence>
<evidence type="ECO:0000256" key="1">
    <source>
        <dbReference type="ARBA" id="ARBA00004447"/>
    </source>
</evidence>
<evidence type="ECO:0000313" key="14">
    <source>
        <dbReference type="EMBL" id="CAG7669571.1"/>
    </source>
</evidence>